<name>A0A803PLA2_CANSA</name>
<keyword evidence="2" id="KW-1185">Reference proteome</keyword>
<evidence type="ECO:0000313" key="1">
    <source>
        <dbReference type="EnsemblPlants" id="cds.evm.model.05.1431"/>
    </source>
</evidence>
<accession>A0A803PLA2</accession>
<dbReference type="EMBL" id="UZAU01000539">
    <property type="status" value="NOT_ANNOTATED_CDS"/>
    <property type="molecule type" value="Genomic_DNA"/>
</dbReference>
<dbReference type="Gramene" id="evm.model.05.1431">
    <property type="protein sequence ID" value="cds.evm.model.05.1431"/>
    <property type="gene ID" value="evm.TU.05.1431"/>
</dbReference>
<dbReference type="EnsemblPlants" id="evm.model.05.1431">
    <property type="protein sequence ID" value="cds.evm.model.05.1431"/>
    <property type="gene ID" value="evm.TU.05.1431"/>
</dbReference>
<dbReference type="Proteomes" id="UP000596661">
    <property type="component" value="Chromosome 5"/>
</dbReference>
<evidence type="ECO:0000313" key="2">
    <source>
        <dbReference type="Proteomes" id="UP000596661"/>
    </source>
</evidence>
<sequence length="213" mass="23163">MTLHGTNTFSGIILHRQKSFVCPGKSLLAHNGTGKACWQYRIGEAGFVGTVKLALSVALAEISKVTPSPPSDRLRSRNQLDSSFPKATNCYWTTPNRGIFDLVGEIPRQPNGDVGIRTQGETLSARNDTTMPGLGKSCVCQDPAGHYSFTKRKPVFGCGSQTFVSGGQLYTPFPCRVQVPLVEWKIPSSGSHFLAGQLVPRSWPAYMLTMTDL</sequence>
<protein>
    <submittedName>
        <fullName evidence="1">Uncharacterized protein</fullName>
    </submittedName>
</protein>
<reference evidence="1" key="1">
    <citation type="submission" date="2018-11" db="EMBL/GenBank/DDBJ databases">
        <authorList>
            <person name="Grassa J C."/>
        </authorList>
    </citation>
    <scope>NUCLEOTIDE SEQUENCE [LARGE SCALE GENOMIC DNA]</scope>
</reference>
<dbReference type="AlphaFoldDB" id="A0A803PLA2"/>
<proteinExistence type="predicted"/>
<organism evidence="1 2">
    <name type="scientific">Cannabis sativa</name>
    <name type="common">Hemp</name>
    <name type="synonym">Marijuana</name>
    <dbReference type="NCBI Taxonomy" id="3483"/>
    <lineage>
        <taxon>Eukaryota</taxon>
        <taxon>Viridiplantae</taxon>
        <taxon>Streptophyta</taxon>
        <taxon>Embryophyta</taxon>
        <taxon>Tracheophyta</taxon>
        <taxon>Spermatophyta</taxon>
        <taxon>Magnoliopsida</taxon>
        <taxon>eudicotyledons</taxon>
        <taxon>Gunneridae</taxon>
        <taxon>Pentapetalae</taxon>
        <taxon>rosids</taxon>
        <taxon>fabids</taxon>
        <taxon>Rosales</taxon>
        <taxon>Cannabaceae</taxon>
        <taxon>Cannabis</taxon>
    </lineage>
</organism>
<reference evidence="1" key="2">
    <citation type="submission" date="2021-03" db="UniProtKB">
        <authorList>
            <consortium name="EnsemblPlants"/>
        </authorList>
    </citation>
    <scope>IDENTIFICATION</scope>
</reference>